<organism evidence="3 4">
    <name type="scientific">Paraburkholderia bengalensis</name>
    <dbReference type="NCBI Taxonomy" id="2747562"/>
    <lineage>
        <taxon>Bacteria</taxon>
        <taxon>Pseudomonadati</taxon>
        <taxon>Pseudomonadota</taxon>
        <taxon>Betaproteobacteria</taxon>
        <taxon>Burkholderiales</taxon>
        <taxon>Burkholderiaceae</taxon>
        <taxon>Paraburkholderia</taxon>
    </lineage>
</organism>
<dbReference type="PANTHER" id="PTHR30537">
    <property type="entry name" value="HTH-TYPE TRANSCRIPTIONAL REGULATOR"/>
    <property type="match status" value="1"/>
</dbReference>
<name>A0ABU8J3U7_9BURK</name>
<dbReference type="InterPro" id="IPR058163">
    <property type="entry name" value="LysR-type_TF_proteobact-type"/>
</dbReference>
<keyword evidence="4" id="KW-1185">Reference proteome</keyword>
<dbReference type="InterPro" id="IPR005119">
    <property type="entry name" value="LysR_subst-bd"/>
</dbReference>
<evidence type="ECO:0000313" key="3">
    <source>
        <dbReference type="EMBL" id="MEI6002642.1"/>
    </source>
</evidence>
<accession>A0ABU8J3U7</accession>
<proteinExistence type="inferred from homology"/>
<dbReference type="Proteomes" id="UP001386437">
    <property type="component" value="Unassembled WGS sequence"/>
</dbReference>
<dbReference type="SUPFAM" id="SSF53850">
    <property type="entry name" value="Periplasmic binding protein-like II"/>
    <property type="match status" value="1"/>
</dbReference>
<evidence type="ECO:0000313" key="4">
    <source>
        <dbReference type="Proteomes" id="UP001386437"/>
    </source>
</evidence>
<comment type="caution">
    <text evidence="3">The sequence shown here is derived from an EMBL/GenBank/DDBJ whole genome shotgun (WGS) entry which is preliminary data.</text>
</comment>
<dbReference type="Gene3D" id="3.40.190.290">
    <property type="match status" value="1"/>
</dbReference>
<sequence>MNDTASMHEAVRLGLGVAMLALPGGLPDLAGGQLVRLLPELHSDEGMISLYCASRRLLPGKTRVFIDFAMENFRQLG</sequence>
<evidence type="ECO:0000259" key="2">
    <source>
        <dbReference type="Pfam" id="PF03466"/>
    </source>
</evidence>
<protein>
    <recommendedName>
        <fullName evidence="2">LysR substrate-binding domain-containing protein</fullName>
    </recommendedName>
</protein>
<dbReference type="RefSeq" id="WP_336602253.1">
    <property type="nucleotide sequence ID" value="NZ_JACFYJ010000124.1"/>
</dbReference>
<gene>
    <name evidence="3" type="ORF">H3V53_37695</name>
</gene>
<dbReference type="PANTHER" id="PTHR30537:SF72">
    <property type="entry name" value="LYSR FAMILY TRANSCRIPTIONAL REGULATOR"/>
    <property type="match status" value="1"/>
</dbReference>
<evidence type="ECO:0000256" key="1">
    <source>
        <dbReference type="ARBA" id="ARBA00009437"/>
    </source>
</evidence>
<comment type="similarity">
    <text evidence="1">Belongs to the LysR transcriptional regulatory family.</text>
</comment>
<reference evidence="3 4" key="1">
    <citation type="journal article" date="2022" name="Arch. Microbiol.">
        <title>Paraburkholderia bengalensis sp. nov. isolated from roots of Oryza sativa, IR64.</title>
        <authorList>
            <person name="Nag P."/>
            <person name="Mondal N."/>
            <person name="Sarkar J."/>
            <person name="Das S."/>
        </authorList>
    </citation>
    <scope>NUCLEOTIDE SEQUENCE [LARGE SCALE GENOMIC DNA]</scope>
    <source>
        <strain evidence="3 4">IR64_4_BI</strain>
    </source>
</reference>
<feature type="domain" description="LysR substrate-binding" evidence="2">
    <location>
        <begin position="1"/>
        <end position="73"/>
    </location>
</feature>
<dbReference type="EMBL" id="JACFYJ010000124">
    <property type="protein sequence ID" value="MEI6002642.1"/>
    <property type="molecule type" value="Genomic_DNA"/>
</dbReference>
<dbReference type="Pfam" id="PF03466">
    <property type="entry name" value="LysR_substrate"/>
    <property type="match status" value="1"/>
</dbReference>